<dbReference type="InterPro" id="IPR051690">
    <property type="entry name" value="PseI-like"/>
</dbReference>
<dbReference type="GO" id="GO:0016051">
    <property type="term" value="P:carbohydrate biosynthetic process"/>
    <property type="evidence" value="ECO:0007669"/>
    <property type="project" value="InterPro"/>
</dbReference>
<dbReference type="CDD" id="cd11615">
    <property type="entry name" value="SAF_NeuB_like"/>
    <property type="match status" value="1"/>
</dbReference>
<dbReference type="Gene3D" id="3.90.1210.10">
    <property type="entry name" value="Antifreeze-like/N-acetylneuraminic acid synthase C-terminal domain"/>
    <property type="match status" value="1"/>
</dbReference>
<dbReference type="PANTHER" id="PTHR42966:SF1">
    <property type="entry name" value="SIALIC ACID SYNTHASE"/>
    <property type="match status" value="1"/>
</dbReference>
<evidence type="ECO:0000313" key="2">
    <source>
        <dbReference type="EMBL" id="OAZ11936.1"/>
    </source>
</evidence>
<dbReference type="AlphaFoldDB" id="A0A853L4Z0"/>
<dbReference type="NCBIfam" id="TIGR03569">
    <property type="entry name" value="NeuB_NnaB"/>
    <property type="match status" value="1"/>
</dbReference>
<dbReference type="InterPro" id="IPR057736">
    <property type="entry name" value="SAF_PseI/NeuA/NeuB"/>
</dbReference>
<dbReference type="SUPFAM" id="SSF51269">
    <property type="entry name" value="AFP III-like domain"/>
    <property type="match status" value="1"/>
</dbReference>
<comment type="caution">
    <text evidence="2">The sequence shown here is derived from an EMBL/GenBank/DDBJ whole genome shotgun (WGS) entry which is preliminary data.</text>
</comment>
<dbReference type="GO" id="GO:0047444">
    <property type="term" value="F:N-acylneuraminate-9-phosphate synthase activity"/>
    <property type="evidence" value="ECO:0007669"/>
    <property type="project" value="TreeGrafter"/>
</dbReference>
<proteinExistence type="predicted"/>
<gene>
    <name evidence="2" type="ORF">TH4_02330</name>
</gene>
<evidence type="ECO:0000313" key="3">
    <source>
        <dbReference type="Proteomes" id="UP000094009"/>
    </source>
</evidence>
<reference evidence="2 3" key="1">
    <citation type="submission" date="2014-07" db="EMBL/GenBank/DDBJ databases">
        <title>Draft genome sequence of Thalassospira tepidiphila 1-1B.</title>
        <authorList>
            <person name="Lai Q."/>
            <person name="Shao Z."/>
        </authorList>
    </citation>
    <scope>NUCLEOTIDE SEQUENCE [LARGE SCALE GENOMIC DNA]</scope>
    <source>
        <strain evidence="2 3">MCCC 1A03514</strain>
    </source>
</reference>
<dbReference type="Pfam" id="PF08666">
    <property type="entry name" value="SAF"/>
    <property type="match status" value="1"/>
</dbReference>
<dbReference type="RefSeq" id="WP_064779757.1">
    <property type="nucleotide sequence ID" value="NZ_JPVZ01000001.1"/>
</dbReference>
<dbReference type="InterPro" id="IPR013785">
    <property type="entry name" value="Aldolase_TIM"/>
</dbReference>
<dbReference type="Pfam" id="PF03102">
    <property type="entry name" value="NeuB"/>
    <property type="match status" value="1"/>
</dbReference>
<name>A0A853L4Z0_9PROT</name>
<accession>A0A853L4Z0</accession>
<protein>
    <recommendedName>
        <fullName evidence="1">AFP-like domain-containing protein</fullName>
    </recommendedName>
</protein>
<dbReference type="SUPFAM" id="SSF51569">
    <property type="entry name" value="Aldolase"/>
    <property type="match status" value="1"/>
</dbReference>
<dbReference type="PROSITE" id="PS50844">
    <property type="entry name" value="AFP_LIKE"/>
    <property type="match status" value="1"/>
</dbReference>
<dbReference type="InterPro" id="IPR036732">
    <property type="entry name" value="AFP_Neu5c_C_sf"/>
</dbReference>
<feature type="domain" description="AFP-like" evidence="1">
    <location>
        <begin position="307"/>
        <end position="365"/>
    </location>
</feature>
<dbReference type="InterPro" id="IPR013132">
    <property type="entry name" value="PseI/NeuA/B-like_N"/>
</dbReference>
<dbReference type="InterPro" id="IPR020007">
    <property type="entry name" value="NeuB/NeuA"/>
</dbReference>
<evidence type="ECO:0000259" key="1">
    <source>
        <dbReference type="PROSITE" id="PS50844"/>
    </source>
</evidence>
<dbReference type="PANTHER" id="PTHR42966">
    <property type="entry name" value="N-ACETYLNEURAMINATE SYNTHASE"/>
    <property type="match status" value="1"/>
</dbReference>
<dbReference type="Gene3D" id="3.20.20.70">
    <property type="entry name" value="Aldolase class I"/>
    <property type="match status" value="1"/>
</dbReference>
<organism evidence="2 3">
    <name type="scientific">Thalassospira tepidiphila MCCC 1A03514</name>
    <dbReference type="NCBI Taxonomy" id="1177930"/>
    <lineage>
        <taxon>Bacteria</taxon>
        <taxon>Pseudomonadati</taxon>
        <taxon>Pseudomonadota</taxon>
        <taxon>Alphaproteobacteria</taxon>
        <taxon>Rhodospirillales</taxon>
        <taxon>Thalassospiraceae</taxon>
        <taxon>Thalassospira</taxon>
    </lineage>
</organism>
<dbReference type="SMART" id="SM00858">
    <property type="entry name" value="SAF"/>
    <property type="match status" value="1"/>
</dbReference>
<dbReference type="InterPro" id="IPR006190">
    <property type="entry name" value="SAF_AFP_Neu5Ac"/>
</dbReference>
<dbReference type="EMBL" id="JPVZ01000001">
    <property type="protein sequence ID" value="OAZ11936.1"/>
    <property type="molecule type" value="Genomic_DNA"/>
</dbReference>
<sequence>MNKVYIIAEAGVNHNGSLQIAKDLVEEAARAGADAVKFQTFFSENLVTKSAPKARYQERNSKSDSSQYDMLKVLELSRDAHFELKDYAENAGIEFLSTPFGLEELDFLVRDVKVQKLKMSSGEITNGMLLLEAARSQLPIIFSTGMSTVEEISDALGVLAFGYLSSQGESPRMEAFRAARESERGIEMLEKKVTILHCTTQYPTPFDQVNLRAMGTLAKHFGLPVGYSDHTEGIMASIAAAANGATVIEKHFTLDRGMEGPDHAASIEPHDLQKLVAGVRDVERLMGLPTKVCNDAEGENLNVVRKSLVVKRNIRSGEEFTAADVTAKRPGGGLSPMAIWDILGRKSNRDYLEDEMIDTSVLEDQI</sequence>
<dbReference type="InterPro" id="IPR013974">
    <property type="entry name" value="SAF"/>
</dbReference>
<dbReference type="Proteomes" id="UP000094009">
    <property type="component" value="Unassembled WGS sequence"/>
</dbReference>